<evidence type="ECO:0000313" key="3">
    <source>
        <dbReference type="Proteomes" id="UP001153269"/>
    </source>
</evidence>
<accession>A0A9N7ZDB3</accession>
<protein>
    <submittedName>
        <fullName evidence="2">Uncharacterized protein</fullName>
    </submittedName>
</protein>
<organism evidence="2 3">
    <name type="scientific">Pleuronectes platessa</name>
    <name type="common">European plaice</name>
    <dbReference type="NCBI Taxonomy" id="8262"/>
    <lineage>
        <taxon>Eukaryota</taxon>
        <taxon>Metazoa</taxon>
        <taxon>Chordata</taxon>
        <taxon>Craniata</taxon>
        <taxon>Vertebrata</taxon>
        <taxon>Euteleostomi</taxon>
        <taxon>Actinopterygii</taxon>
        <taxon>Neopterygii</taxon>
        <taxon>Teleostei</taxon>
        <taxon>Neoteleostei</taxon>
        <taxon>Acanthomorphata</taxon>
        <taxon>Carangaria</taxon>
        <taxon>Pleuronectiformes</taxon>
        <taxon>Pleuronectoidei</taxon>
        <taxon>Pleuronectidae</taxon>
        <taxon>Pleuronectes</taxon>
    </lineage>
</organism>
<keyword evidence="3" id="KW-1185">Reference proteome</keyword>
<evidence type="ECO:0000313" key="2">
    <source>
        <dbReference type="EMBL" id="CAB1457649.1"/>
    </source>
</evidence>
<gene>
    <name evidence="2" type="ORF">PLEPLA_LOCUS45473</name>
</gene>
<dbReference type="AlphaFoldDB" id="A0A9N7ZDB3"/>
<reference evidence="2" key="1">
    <citation type="submission" date="2020-03" db="EMBL/GenBank/DDBJ databases">
        <authorList>
            <person name="Weist P."/>
        </authorList>
    </citation>
    <scope>NUCLEOTIDE SEQUENCE</scope>
</reference>
<comment type="caution">
    <text evidence="2">The sequence shown here is derived from an EMBL/GenBank/DDBJ whole genome shotgun (WGS) entry which is preliminary data.</text>
</comment>
<name>A0A9N7ZDB3_PLEPL</name>
<proteinExistence type="predicted"/>
<sequence length="106" mass="11107">MTQQQPGRFGTELFIKHYENKILNNPPTGGASPAHICTILHICLAAEQQSSTRTGEAPSACTDSGSAGTPSPDHRRTAAQHQDTGSSLTKGRGGGGGGGRKRRREP</sequence>
<feature type="region of interest" description="Disordered" evidence="1">
    <location>
        <begin position="48"/>
        <end position="106"/>
    </location>
</feature>
<evidence type="ECO:0000256" key="1">
    <source>
        <dbReference type="SAM" id="MobiDB-lite"/>
    </source>
</evidence>
<dbReference type="Proteomes" id="UP001153269">
    <property type="component" value="Unassembled WGS sequence"/>
</dbReference>
<feature type="compositionally biased region" description="Polar residues" evidence="1">
    <location>
        <begin position="79"/>
        <end position="89"/>
    </location>
</feature>
<dbReference type="EMBL" id="CADEAL010004351">
    <property type="protein sequence ID" value="CAB1457649.1"/>
    <property type="molecule type" value="Genomic_DNA"/>
</dbReference>